<evidence type="ECO:0000256" key="8">
    <source>
        <dbReference type="ARBA" id="ARBA00023277"/>
    </source>
</evidence>
<evidence type="ECO:0000313" key="17">
    <source>
        <dbReference type="Proteomes" id="UP001057498"/>
    </source>
</evidence>
<dbReference type="EMBL" id="AP025730">
    <property type="protein sequence ID" value="BDI03590.1"/>
    <property type="molecule type" value="Genomic_DNA"/>
</dbReference>
<sequence length="592" mass="64903">MIPVGHHINADGRSAFRVFAPEKRQLNVVVLDAAGHDAAVLPLAPDELGWWQGDTARLSAGTRYWLELDGRRLPDPASRRQPEGVHGPSEVVEVAPVATPGWRGVRIEDAVIYELHVGTFTPEGTLRAAIGRLDHLQQLGITVIELLPLAAFPGERNWGYDGVALFALHAPYGDYTDLRAFIEAAQARGMAVILDVVYNHFGPEGNYGGAFAPTTQAAATPWGAAVNFDGPWNHGVREFFLANTRWWLEVVGFDGFRMDAVSLIFDLSPEHILREITDLARRIGAAAGRELLVIAEHLRNNRHVTSQAGGGFGYHAQWNDDLAHAIHAHLTGEREWRHYANFGPLDDVAKALRDGFVLDGKRLDRYARYLLGSDGRLTTATEHVVHLQNHDQVGNRPHGDRLIATYGRARALLGITAVLASPFVPMLFMGEEYGETAPFLFFEDFGDASLVAAVKAGRAADFHFDEGHEPPDPHARRTFEASKLHWARAESPEGRSILAWYRALIDLKRHGELGPRDRSALRIDALPDAAGASGVIRVETAHTLTLLNFSAQAQAVPLGAEWCFQLGSLDEAPPADPGALPGWGARIFRRAP</sequence>
<evidence type="ECO:0000256" key="10">
    <source>
        <dbReference type="ARBA" id="ARBA00032057"/>
    </source>
</evidence>
<evidence type="ECO:0000313" key="16">
    <source>
        <dbReference type="EMBL" id="BDI03590.1"/>
    </source>
</evidence>
<dbReference type="InterPro" id="IPR017853">
    <property type="entry name" value="GH"/>
</dbReference>
<evidence type="ECO:0000256" key="5">
    <source>
        <dbReference type="ARBA" id="ARBA00015938"/>
    </source>
</evidence>
<dbReference type="InterPro" id="IPR013783">
    <property type="entry name" value="Ig-like_fold"/>
</dbReference>
<dbReference type="SUPFAM" id="SSF51445">
    <property type="entry name" value="(Trans)glycosidases"/>
    <property type="match status" value="1"/>
</dbReference>
<comment type="catalytic activity">
    <reaction evidence="12 14">
        <text>hydrolysis of (1-&gt;4)-alpha-D-glucosidic linkage in 4-alpha-D-[(1-&gt;4)-alpha-D-glucanosyl]n trehalose to yield trehalose and (1-&gt;4)-alpha-D-glucan.</text>
        <dbReference type="EC" id="3.2.1.141"/>
    </reaction>
</comment>
<dbReference type="SUPFAM" id="SSF81296">
    <property type="entry name" value="E set domains"/>
    <property type="match status" value="1"/>
</dbReference>
<keyword evidence="6" id="KW-0963">Cytoplasm</keyword>
<evidence type="ECO:0000259" key="15">
    <source>
        <dbReference type="SMART" id="SM00642"/>
    </source>
</evidence>
<dbReference type="Pfam" id="PF00128">
    <property type="entry name" value="Alpha-amylase"/>
    <property type="match status" value="1"/>
</dbReference>
<dbReference type="SMART" id="SM00642">
    <property type="entry name" value="Aamy"/>
    <property type="match status" value="1"/>
</dbReference>
<evidence type="ECO:0000256" key="1">
    <source>
        <dbReference type="ARBA" id="ARBA00004496"/>
    </source>
</evidence>
<name>A0ABN6PEZ9_9BURK</name>
<evidence type="ECO:0000256" key="2">
    <source>
        <dbReference type="ARBA" id="ARBA00005199"/>
    </source>
</evidence>
<organism evidence="16 17">
    <name type="scientific">Sphaerotilus microaerophilus</name>
    <dbReference type="NCBI Taxonomy" id="2914710"/>
    <lineage>
        <taxon>Bacteria</taxon>
        <taxon>Pseudomonadati</taxon>
        <taxon>Pseudomonadota</taxon>
        <taxon>Betaproteobacteria</taxon>
        <taxon>Burkholderiales</taxon>
        <taxon>Sphaerotilaceae</taxon>
        <taxon>Sphaerotilus</taxon>
    </lineage>
</organism>
<accession>A0ABN6PEZ9</accession>
<evidence type="ECO:0000256" key="12">
    <source>
        <dbReference type="ARBA" id="ARBA00034013"/>
    </source>
</evidence>
<keyword evidence="17" id="KW-1185">Reference proteome</keyword>
<dbReference type="InterPro" id="IPR012768">
    <property type="entry name" value="Trehalose_TreZ"/>
</dbReference>
<dbReference type="PIRSF" id="PIRSF006337">
    <property type="entry name" value="Trehalose_TreZ"/>
    <property type="match status" value="1"/>
</dbReference>
<dbReference type="NCBIfam" id="TIGR02402">
    <property type="entry name" value="trehalose_TreZ"/>
    <property type="match status" value="1"/>
</dbReference>
<protein>
    <recommendedName>
        <fullName evidence="5 13">Malto-oligosyltrehalose trehalohydrolase</fullName>
        <shortName evidence="14">MTHase</shortName>
        <ecNumber evidence="4 13">3.2.1.141</ecNumber>
    </recommendedName>
    <alternativeName>
        <fullName evidence="11 14">4-alpha-D-((1-&gt;4)-alpha-D-glucano)trehalose trehalohydrolase</fullName>
    </alternativeName>
    <alternativeName>
        <fullName evidence="10 14">Maltooligosyl trehalose trehalohydrolase</fullName>
    </alternativeName>
</protein>
<dbReference type="PANTHER" id="PTHR43651:SF11">
    <property type="entry name" value="MALTO-OLIGOSYLTREHALOSE TREHALOHYDROLASE"/>
    <property type="match status" value="1"/>
</dbReference>
<comment type="similarity">
    <text evidence="3 14">Belongs to the glycosyl hydrolase 13 family.</text>
</comment>
<keyword evidence="9 14" id="KW-0326">Glycosidase</keyword>
<dbReference type="InterPro" id="IPR006047">
    <property type="entry name" value="GH13_cat_dom"/>
</dbReference>
<evidence type="ECO:0000256" key="4">
    <source>
        <dbReference type="ARBA" id="ARBA00012268"/>
    </source>
</evidence>
<gene>
    <name evidence="16" type="ORF">CATMQ487_05600</name>
</gene>
<reference evidence="16" key="1">
    <citation type="submission" date="2022-04" db="EMBL/GenBank/DDBJ databases">
        <title>Whole genome sequence of Sphaerotilus sp. FB-5.</title>
        <authorList>
            <person name="Takeda M."/>
            <person name="Narihara S."/>
            <person name="Akimoto M."/>
            <person name="Akimoto R."/>
            <person name="Nishiyashiki S."/>
            <person name="Murakami T."/>
        </authorList>
    </citation>
    <scope>NUCLEOTIDE SEQUENCE</scope>
    <source>
        <strain evidence="16">FB-5</strain>
    </source>
</reference>
<dbReference type="Gene3D" id="3.20.20.80">
    <property type="entry name" value="Glycosidases"/>
    <property type="match status" value="1"/>
</dbReference>
<feature type="domain" description="Glycosyl hydrolase family 13 catalytic" evidence="15">
    <location>
        <begin position="114"/>
        <end position="458"/>
    </location>
</feature>
<evidence type="ECO:0000256" key="9">
    <source>
        <dbReference type="ARBA" id="ARBA00023295"/>
    </source>
</evidence>
<dbReference type="Gene3D" id="1.10.10.760">
    <property type="entry name" value="E-set domains of sugar-utilizing enzymes"/>
    <property type="match status" value="1"/>
</dbReference>
<comment type="pathway">
    <text evidence="2 14">Glycan biosynthesis; trehalose biosynthesis.</text>
</comment>
<comment type="subcellular location">
    <subcellularLocation>
        <location evidence="1">Cytoplasm</location>
    </subcellularLocation>
</comment>
<evidence type="ECO:0000256" key="13">
    <source>
        <dbReference type="NCBIfam" id="TIGR02402"/>
    </source>
</evidence>
<dbReference type="RefSeq" id="WP_251971864.1">
    <property type="nucleotide sequence ID" value="NZ_AP025730.1"/>
</dbReference>
<dbReference type="PANTHER" id="PTHR43651">
    <property type="entry name" value="1,4-ALPHA-GLUCAN-BRANCHING ENZYME"/>
    <property type="match status" value="1"/>
</dbReference>
<evidence type="ECO:0000256" key="14">
    <source>
        <dbReference type="PIRNR" id="PIRNR006337"/>
    </source>
</evidence>
<evidence type="ECO:0000256" key="7">
    <source>
        <dbReference type="ARBA" id="ARBA00022801"/>
    </source>
</evidence>
<keyword evidence="8" id="KW-0119">Carbohydrate metabolism</keyword>
<dbReference type="Proteomes" id="UP001057498">
    <property type="component" value="Chromosome"/>
</dbReference>
<evidence type="ECO:0000256" key="3">
    <source>
        <dbReference type="ARBA" id="ARBA00008061"/>
    </source>
</evidence>
<dbReference type="InterPro" id="IPR044901">
    <property type="entry name" value="Trehalose_TreZ_E-set_sf"/>
</dbReference>
<keyword evidence="7 14" id="KW-0378">Hydrolase</keyword>
<dbReference type="InterPro" id="IPR014756">
    <property type="entry name" value="Ig_E-set"/>
</dbReference>
<dbReference type="CDD" id="cd02853">
    <property type="entry name" value="E_set_MTHase_like_N"/>
    <property type="match status" value="1"/>
</dbReference>
<dbReference type="Gene3D" id="2.60.40.10">
    <property type="entry name" value="Immunoglobulins"/>
    <property type="match status" value="1"/>
</dbReference>
<evidence type="ECO:0000256" key="6">
    <source>
        <dbReference type="ARBA" id="ARBA00022490"/>
    </source>
</evidence>
<dbReference type="CDD" id="cd11325">
    <property type="entry name" value="AmyAc_GTHase"/>
    <property type="match status" value="1"/>
</dbReference>
<dbReference type="EC" id="3.2.1.141" evidence="4 13"/>
<evidence type="ECO:0000256" key="11">
    <source>
        <dbReference type="ARBA" id="ARBA00033284"/>
    </source>
</evidence>
<proteinExistence type="inferred from homology"/>